<reference evidence="9" key="1">
    <citation type="submission" date="2017-09" db="EMBL/GenBank/DDBJ databases">
        <title>The Reconstruction of 2,631 Draft Metagenome-Assembled Genomes from the Global Oceans.</title>
        <authorList>
            <person name="Tully B.J."/>
            <person name="Graham E.D."/>
            <person name="Heidelberg J.F."/>
        </authorList>
    </citation>
    <scope>NUCLEOTIDE SEQUENCE [LARGE SCALE GENOMIC DNA]</scope>
</reference>
<evidence type="ECO:0000256" key="5">
    <source>
        <dbReference type="ARBA" id="ARBA00055538"/>
    </source>
</evidence>
<evidence type="ECO:0000313" key="8">
    <source>
        <dbReference type="EMBL" id="MAH62625.1"/>
    </source>
</evidence>
<protein>
    <recommendedName>
        <fullName evidence="6">Putative aliphatic sulfonates-binding protein</fullName>
    </recommendedName>
</protein>
<dbReference type="InterPro" id="IPR015168">
    <property type="entry name" value="SsuA/THI5"/>
</dbReference>
<comment type="caution">
    <text evidence="8">The sequence shown here is derived from an EMBL/GenBank/DDBJ whole genome shotgun (WGS) entry which is preliminary data.</text>
</comment>
<comment type="subcellular location">
    <subcellularLocation>
        <location evidence="1">Periplasm</location>
    </subcellularLocation>
</comment>
<dbReference type="PANTHER" id="PTHR30024:SF21">
    <property type="entry name" value="ABC TRANSPORTER SUBSTRATE-BINDING PROTEIN"/>
    <property type="match status" value="1"/>
</dbReference>
<dbReference type="InterPro" id="IPR001638">
    <property type="entry name" value="Solute-binding_3/MltF_N"/>
</dbReference>
<dbReference type="NCBIfam" id="TIGR01728">
    <property type="entry name" value="SsuA_fam"/>
    <property type="match status" value="1"/>
</dbReference>
<dbReference type="Proteomes" id="UP000226525">
    <property type="component" value="Unassembled WGS sequence"/>
</dbReference>
<dbReference type="GO" id="GO:0016020">
    <property type="term" value="C:membrane"/>
    <property type="evidence" value="ECO:0007669"/>
    <property type="project" value="InterPro"/>
</dbReference>
<proteinExistence type="inferred from homology"/>
<evidence type="ECO:0000256" key="1">
    <source>
        <dbReference type="ARBA" id="ARBA00004418"/>
    </source>
</evidence>
<evidence type="ECO:0000256" key="2">
    <source>
        <dbReference type="ARBA" id="ARBA00010742"/>
    </source>
</evidence>
<dbReference type="SUPFAM" id="SSF53850">
    <property type="entry name" value="Periplasmic binding protein-like II"/>
    <property type="match status" value="1"/>
</dbReference>
<evidence type="ECO:0000256" key="3">
    <source>
        <dbReference type="ARBA" id="ARBA00022448"/>
    </source>
</evidence>
<dbReference type="GO" id="GO:0042626">
    <property type="term" value="F:ATPase-coupled transmembrane transporter activity"/>
    <property type="evidence" value="ECO:0007669"/>
    <property type="project" value="InterPro"/>
</dbReference>
<evidence type="ECO:0000256" key="6">
    <source>
        <dbReference type="ARBA" id="ARBA00070228"/>
    </source>
</evidence>
<dbReference type="PANTHER" id="PTHR30024">
    <property type="entry name" value="ALIPHATIC SULFONATES-BINDING PROTEIN-RELATED"/>
    <property type="match status" value="1"/>
</dbReference>
<evidence type="ECO:0000256" key="4">
    <source>
        <dbReference type="ARBA" id="ARBA00022729"/>
    </source>
</evidence>
<dbReference type="Gene3D" id="3.40.190.10">
    <property type="entry name" value="Periplasmic binding protein-like II"/>
    <property type="match status" value="2"/>
</dbReference>
<dbReference type="SMART" id="SM00062">
    <property type="entry name" value="PBPb"/>
    <property type="match status" value="1"/>
</dbReference>
<dbReference type="EMBL" id="NZEX01000042">
    <property type="protein sequence ID" value="MAH62625.1"/>
    <property type="molecule type" value="Genomic_DNA"/>
</dbReference>
<dbReference type="InterPro" id="IPR010067">
    <property type="entry name" value="ABC_SsuA_sub-bd"/>
</dbReference>
<evidence type="ECO:0000313" key="9">
    <source>
        <dbReference type="Proteomes" id="UP000226525"/>
    </source>
</evidence>
<evidence type="ECO:0000259" key="7">
    <source>
        <dbReference type="SMART" id="SM00062"/>
    </source>
</evidence>
<dbReference type="Pfam" id="PF09084">
    <property type="entry name" value="NMT1"/>
    <property type="match status" value="1"/>
</dbReference>
<accession>A0A2D6YHH0</accession>
<comment type="similarity">
    <text evidence="2">Belongs to the bacterial solute-binding protein SsuA/TauA family.</text>
</comment>
<dbReference type="AlphaFoldDB" id="A0A2D6YHH0"/>
<keyword evidence="4" id="KW-0732">Signal</keyword>
<keyword evidence="3" id="KW-0813">Transport</keyword>
<sequence>MFRQNNIRHFFHVGLVILMLLTHWSTVLVAADKLERITVDYAYYNPVSLLLRDKKWLEEEFAAEGIQIRWVRSLGSNKALEFLNSRSVDFGSTAGAAALLGRINGNPIKSIYVYSKPEWTALVTAKNSSIQTVADLKGKRVAATRGTDPHIFLIRALIDRELTEKDLRVVLLQHQDGRMALENGDVDAWAGLDPMMAQSELNDTVRLFYRNADLNTLGILNTREDFAKEHPDLVERVLQVYERGRSYALAHPEELRRIFSIQAKQTEAVAALQLGQRTDLSSAALDAPKRKTIVEAGLALQQAGVISASVNVVAIADTLIDNSFTNKLGIQ</sequence>
<organism evidence="8 9">
    <name type="scientific">SAR324 cluster bacterium</name>
    <dbReference type="NCBI Taxonomy" id="2024889"/>
    <lineage>
        <taxon>Bacteria</taxon>
        <taxon>Deltaproteobacteria</taxon>
        <taxon>SAR324 cluster</taxon>
    </lineage>
</organism>
<dbReference type="FunFam" id="3.40.190.10:FF:000050">
    <property type="entry name" value="Sulfonate ABC transporter substrate-binding protein"/>
    <property type="match status" value="1"/>
</dbReference>
<name>A0A2D6YHH0_9DELT</name>
<gene>
    <name evidence="8" type="ORF">CMN54_04085</name>
</gene>
<feature type="domain" description="Solute-binding protein family 3/N-terminal" evidence="7">
    <location>
        <begin position="36"/>
        <end position="252"/>
    </location>
</feature>
<dbReference type="GO" id="GO:0042597">
    <property type="term" value="C:periplasmic space"/>
    <property type="evidence" value="ECO:0007669"/>
    <property type="project" value="UniProtKB-SubCell"/>
</dbReference>
<comment type="function">
    <text evidence="5">Part of a binding-protein-dependent transport system for aliphatic sulfonates. Putative binding protein.</text>
</comment>